<gene>
    <name evidence="2" type="ORF">GXY_08744</name>
</gene>
<comment type="caution">
    <text evidence="2">The sequence shown here is derived from an EMBL/GenBank/DDBJ whole genome shotgun (WGS) entry which is preliminary data.</text>
</comment>
<evidence type="ECO:0000256" key="1">
    <source>
        <dbReference type="SAM" id="Phobius"/>
    </source>
</evidence>
<accession>D5QF33</accession>
<feature type="transmembrane region" description="Helical" evidence="1">
    <location>
        <begin position="9"/>
        <end position="27"/>
    </location>
</feature>
<evidence type="ECO:0000313" key="3">
    <source>
        <dbReference type="Proteomes" id="UP000006468"/>
    </source>
</evidence>
<dbReference type="HOGENOM" id="CLU_3080897_0_0_5"/>
<keyword evidence="1" id="KW-0812">Transmembrane</keyword>
<sequence length="52" mass="6094">MEISRTGNFWYFAGCQFAYLQVILIFLCKNIATKDVIIQTEHPAQYDVFAKF</sequence>
<keyword evidence="1" id="KW-1133">Transmembrane helix</keyword>
<protein>
    <submittedName>
        <fullName evidence="2">Uncharacterized protein</fullName>
    </submittedName>
</protein>
<organism evidence="2 3">
    <name type="scientific">Novacetimonas hansenii ATCC 23769</name>
    <dbReference type="NCBI Taxonomy" id="714995"/>
    <lineage>
        <taxon>Bacteria</taxon>
        <taxon>Pseudomonadati</taxon>
        <taxon>Pseudomonadota</taxon>
        <taxon>Alphaproteobacteria</taxon>
        <taxon>Acetobacterales</taxon>
        <taxon>Acetobacteraceae</taxon>
        <taxon>Novacetimonas</taxon>
    </lineage>
</organism>
<reference evidence="2 3" key="1">
    <citation type="journal article" date="2010" name="J. Bacteriol.">
        <title>Genome sequence of a cellulose-producing bacterium, Gluconacetobacter hansenii ATCC 23769.</title>
        <authorList>
            <person name="Iyer P.R."/>
            <person name="Geib S.M."/>
            <person name="Catchmark J."/>
            <person name="Kao T.H."/>
            <person name="Tien M."/>
        </authorList>
    </citation>
    <scope>NUCLEOTIDE SEQUENCE [LARGE SCALE GENOMIC DNA]</scope>
    <source>
        <strain evidence="2 3">ATCC 23769</strain>
    </source>
</reference>
<dbReference type="AlphaFoldDB" id="D5QF33"/>
<dbReference type="EMBL" id="ADTV01000033">
    <property type="protein sequence ID" value="EFG84309.1"/>
    <property type="molecule type" value="Genomic_DNA"/>
</dbReference>
<name>D5QF33_NOVHA</name>
<proteinExistence type="predicted"/>
<keyword evidence="1" id="KW-0472">Membrane</keyword>
<dbReference type="Proteomes" id="UP000006468">
    <property type="component" value="Chromosome"/>
</dbReference>
<evidence type="ECO:0000313" key="2">
    <source>
        <dbReference type="EMBL" id="EFG84309.1"/>
    </source>
</evidence>